<dbReference type="Proteomes" id="UP000469763">
    <property type="component" value="Unassembled WGS sequence"/>
</dbReference>
<evidence type="ECO:0000313" key="5">
    <source>
        <dbReference type="Proteomes" id="UP000469763"/>
    </source>
</evidence>
<comment type="caution">
    <text evidence="4">The sequence shown here is derived from an EMBL/GenBank/DDBJ whole genome shotgun (WGS) entry which is preliminary data.</text>
</comment>
<evidence type="ECO:0000313" key="4">
    <source>
        <dbReference type="EMBL" id="NEG78960.1"/>
    </source>
</evidence>
<dbReference type="AlphaFoldDB" id="A0A7K3TK05"/>
<feature type="transmembrane region" description="Helical" evidence="2">
    <location>
        <begin position="348"/>
        <end position="369"/>
    </location>
</feature>
<protein>
    <recommendedName>
        <fullName evidence="3">Endonuclease/exonuclease/phosphatase domain-containing protein</fullName>
    </recommendedName>
</protein>
<evidence type="ECO:0000256" key="1">
    <source>
        <dbReference type="SAM" id="MobiDB-lite"/>
    </source>
</evidence>
<dbReference type="GO" id="GO:0003824">
    <property type="term" value="F:catalytic activity"/>
    <property type="evidence" value="ECO:0007669"/>
    <property type="project" value="InterPro"/>
</dbReference>
<sequence length="646" mass="70118">MSRRIAVRPELRHPYRAGRSKTTTRIANMKRRSTIAGGEMRPRALCLALTWGSLAGKECAMTEYQFDFQRKRAEQEHAQQEHSQQAGARDDVAATRAMSPIDDELNGVWQTRPMPTERVLPDQPTVPIVHDFAQTQSMPAIAGQEPQRPQARLEEPTQVLFPQPATANEVSTGGDDDEATQVMPSAGPQASPSAEVTQVMPATAQTRPGPAEEATQILPTQSAADAAYAAMPTRPIARPIAQSPAAGRTRPMPQRPQYAPQPAPQQPQSSAVAQPFPNAMNTGDESMPPSSASAAAPARPRRRNWFLRGGKHGFLSFWLWLVTFALMALMSIRFIPGLDMDGRALPELIAFLPVAGVISAGIAVLAFWWRRWLLTAVSVACVVLQFSWHMGYFIPAAQLSSEARAAVAAEPVATDDAYARIMTLNAREGKADAASIVQLVTDEHVEVLALQEVNDDLLQRLSDAGIAKVLPHRVVGESGNSDNGGVNVLYTKASMSRPSSNLLRIETSAMSAGTVTMGGHQVRFVSAHPNSPTRGKQGLWGAGLGTIGDLKDYDWTYVIMGDFNSTWDHPRFRELLGDRFVDASEQAGRGYHFTYPSNVEVHGVTVPSVIEIDHIIHDKGVTMGDLTTVTVPGSDHKALLATMQVD</sequence>
<dbReference type="SUPFAM" id="SSF56219">
    <property type="entry name" value="DNase I-like"/>
    <property type="match status" value="1"/>
</dbReference>
<feature type="compositionally biased region" description="Low complexity" evidence="1">
    <location>
        <begin position="266"/>
        <end position="277"/>
    </location>
</feature>
<gene>
    <name evidence="4" type="ORF">GFD22_08270</name>
</gene>
<feature type="transmembrane region" description="Helical" evidence="2">
    <location>
        <begin position="317"/>
        <end position="336"/>
    </location>
</feature>
<keyword evidence="2" id="KW-0812">Transmembrane</keyword>
<feature type="region of interest" description="Disordered" evidence="1">
    <location>
        <begin position="162"/>
        <end position="197"/>
    </location>
</feature>
<evidence type="ECO:0000256" key="2">
    <source>
        <dbReference type="SAM" id="Phobius"/>
    </source>
</evidence>
<name>A0A7K3TK05_9BIFI</name>
<evidence type="ECO:0000259" key="3">
    <source>
        <dbReference type="Pfam" id="PF03372"/>
    </source>
</evidence>
<dbReference type="InterPro" id="IPR036691">
    <property type="entry name" value="Endo/exonu/phosph_ase_sf"/>
</dbReference>
<keyword evidence="2" id="KW-1133">Transmembrane helix</keyword>
<accession>A0A7K3TK05</accession>
<organism evidence="4 5">
    <name type="scientific">Bifidobacterium avesanii</name>
    <dbReference type="NCBI Taxonomy" id="1798157"/>
    <lineage>
        <taxon>Bacteria</taxon>
        <taxon>Bacillati</taxon>
        <taxon>Actinomycetota</taxon>
        <taxon>Actinomycetes</taxon>
        <taxon>Bifidobacteriales</taxon>
        <taxon>Bifidobacteriaceae</taxon>
        <taxon>Bifidobacterium</taxon>
    </lineage>
</organism>
<feature type="domain" description="Endonuclease/exonuclease/phosphatase" evidence="3">
    <location>
        <begin position="422"/>
        <end position="636"/>
    </location>
</feature>
<proteinExistence type="predicted"/>
<dbReference type="Gene3D" id="3.60.10.10">
    <property type="entry name" value="Endonuclease/exonuclease/phosphatase"/>
    <property type="match status" value="1"/>
</dbReference>
<feature type="region of interest" description="Disordered" evidence="1">
    <location>
        <begin position="72"/>
        <end position="92"/>
    </location>
</feature>
<reference evidence="4 5" key="1">
    <citation type="submission" date="2019-10" db="EMBL/GenBank/DDBJ databases">
        <title>Bifidobacterium from non-human primates.</title>
        <authorList>
            <person name="Modesto M."/>
        </authorList>
    </citation>
    <scope>NUCLEOTIDE SEQUENCE [LARGE SCALE GENOMIC DNA]</scope>
    <source>
        <strain evidence="4 5">TREC</strain>
    </source>
</reference>
<dbReference type="EMBL" id="WHZY01000013">
    <property type="protein sequence ID" value="NEG78960.1"/>
    <property type="molecule type" value="Genomic_DNA"/>
</dbReference>
<dbReference type="Pfam" id="PF03372">
    <property type="entry name" value="Exo_endo_phos"/>
    <property type="match status" value="1"/>
</dbReference>
<dbReference type="OrthoDB" id="2340043at2"/>
<dbReference type="InterPro" id="IPR005135">
    <property type="entry name" value="Endo/exonuclease/phosphatase"/>
</dbReference>
<keyword evidence="2" id="KW-0472">Membrane</keyword>
<keyword evidence="5" id="KW-1185">Reference proteome</keyword>
<feature type="transmembrane region" description="Helical" evidence="2">
    <location>
        <begin position="375"/>
        <end position="394"/>
    </location>
</feature>
<feature type="region of interest" description="Disordered" evidence="1">
    <location>
        <begin position="238"/>
        <end position="296"/>
    </location>
</feature>